<reference evidence="3" key="1">
    <citation type="submission" date="2023-06" db="EMBL/GenBank/DDBJ databases">
        <authorList>
            <person name="Kurt Z."/>
        </authorList>
    </citation>
    <scope>NUCLEOTIDE SEQUENCE</scope>
</reference>
<dbReference type="SUPFAM" id="SSF52058">
    <property type="entry name" value="L domain-like"/>
    <property type="match status" value="1"/>
</dbReference>
<keyword evidence="5" id="KW-1185">Reference proteome</keyword>
<evidence type="ECO:0000313" key="4">
    <source>
        <dbReference type="EMBL" id="CAL5984943.1"/>
    </source>
</evidence>
<accession>A0AA86RVT2</accession>
<reference evidence="4 5" key="2">
    <citation type="submission" date="2024-07" db="EMBL/GenBank/DDBJ databases">
        <authorList>
            <person name="Akdeniz Z."/>
        </authorList>
    </citation>
    <scope>NUCLEOTIDE SEQUENCE [LARGE SCALE GENOMIC DNA]</scope>
</reference>
<dbReference type="EMBL" id="CAXDID020000017">
    <property type="protein sequence ID" value="CAL5984943.1"/>
    <property type="molecule type" value="Genomic_DNA"/>
</dbReference>
<dbReference type="PANTHER" id="PTHR46652">
    <property type="entry name" value="LEUCINE-RICH REPEAT AND IQ DOMAIN-CONTAINING PROTEIN 1-RELATED"/>
    <property type="match status" value="1"/>
</dbReference>
<evidence type="ECO:0000313" key="5">
    <source>
        <dbReference type="Proteomes" id="UP001642409"/>
    </source>
</evidence>
<dbReference type="EMBL" id="CATOUU010001186">
    <property type="protein sequence ID" value="CAI9978992.1"/>
    <property type="molecule type" value="Genomic_DNA"/>
</dbReference>
<evidence type="ECO:0000256" key="1">
    <source>
        <dbReference type="ARBA" id="ARBA00022614"/>
    </source>
</evidence>
<keyword evidence="2" id="KW-0677">Repeat</keyword>
<dbReference type="Proteomes" id="UP001642409">
    <property type="component" value="Unassembled WGS sequence"/>
</dbReference>
<dbReference type="AlphaFoldDB" id="A0AA86RVT2"/>
<dbReference type="PANTHER" id="PTHR46652:SF3">
    <property type="entry name" value="LEUCINE-RICH REPEAT-CONTAINING PROTEIN 9"/>
    <property type="match status" value="1"/>
</dbReference>
<evidence type="ECO:0008006" key="6">
    <source>
        <dbReference type="Google" id="ProtNLM"/>
    </source>
</evidence>
<gene>
    <name evidence="3" type="ORF">HINF_LOCUS66637</name>
    <name evidence="4" type="ORF">HINF_LOCUS8404</name>
</gene>
<protein>
    <recommendedName>
        <fullName evidence="6">Leucine-rich repeat protein</fullName>
    </recommendedName>
</protein>
<dbReference type="InterPro" id="IPR001611">
    <property type="entry name" value="Leu-rich_rpt"/>
</dbReference>
<organism evidence="3">
    <name type="scientific">Hexamita inflata</name>
    <dbReference type="NCBI Taxonomy" id="28002"/>
    <lineage>
        <taxon>Eukaryota</taxon>
        <taxon>Metamonada</taxon>
        <taxon>Diplomonadida</taxon>
        <taxon>Hexamitidae</taxon>
        <taxon>Hexamitinae</taxon>
        <taxon>Hexamita</taxon>
    </lineage>
</organism>
<comment type="caution">
    <text evidence="3">The sequence shown here is derived from an EMBL/GenBank/DDBJ whole genome shotgun (WGS) entry which is preliminary data.</text>
</comment>
<dbReference type="InterPro" id="IPR025875">
    <property type="entry name" value="Leu-rich_rpt_4"/>
</dbReference>
<keyword evidence="1" id="KW-0433">Leucine-rich repeat</keyword>
<proteinExistence type="predicted"/>
<evidence type="ECO:0000313" key="3">
    <source>
        <dbReference type="EMBL" id="CAI9978992.1"/>
    </source>
</evidence>
<evidence type="ECO:0000256" key="2">
    <source>
        <dbReference type="ARBA" id="ARBA00022737"/>
    </source>
</evidence>
<sequence>MSHNQIQDIYYIEYLRKLQELNISHNQIYDITQLKHLRKLTSLDLSFNQIIDISALQTQKFQVLLLNNNRIVHCKNTVMYKRLKIHLINLLNQNVQVNINFENNYIIDAQNQQIPDASQIKISNNLRTIYNIQCIFERYIKRQSKFLLNGNVYLNKSQSIMRAVYQTEDRLENKLAQIFQDQYLFTSDSQ</sequence>
<dbReference type="Gene3D" id="3.80.10.10">
    <property type="entry name" value="Ribonuclease Inhibitor"/>
    <property type="match status" value="1"/>
</dbReference>
<dbReference type="InterPro" id="IPR050836">
    <property type="entry name" value="SDS22/Internalin_LRR"/>
</dbReference>
<dbReference type="Pfam" id="PF12799">
    <property type="entry name" value="LRR_4"/>
    <property type="match status" value="1"/>
</dbReference>
<dbReference type="PROSITE" id="PS51450">
    <property type="entry name" value="LRR"/>
    <property type="match status" value="2"/>
</dbReference>
<name>A0AA86RVT2_9EUKA</name>
<dbReference type="InterPro" id="IPR032675">
    <property type="entry name" value="LRR_dom_sf"/>
</dbReference>